<organism evidence="1 2">
    <name type="scientific">Catharanthus roseus</name>
    <name type="common">Madagascar periwinkle</name>
    <name type="synonym">Vinca rosea</name>
    <dbReference type="NCBI Taxonomy" id="4058"/>
    <lineage>
        <taxon>Eukaryota</taxon>
        <taxon>Viridiplantae</taxon>
        <taxon>Streptophyta</taxon>
        <taxon>Embryophyta</taxon>
        <taxon>Tracheophyta</taxon>
        <taxon>Spermatophyta</taxon>
        <taxon>Magnoliopsida</taxon>
        <taxon>eudicotyledons</taxon>
        <taxon>Gunneridae</taxon>
        <taxon>Pentapetalae</taxon>
        <taxon>asterids</taxon>
        <taxon>lamiids</taxon>
        <taxon>Gentianales</taxon>
        <taxon>Apocynaceae</taxon>
        <taxon>Rauvolfioideae</taxon>
        <taxon>Vinceae</taxon>
        <taxon>Catharanthinae</taxon>
        <taxon>Catharanthus</taxon>
    </lineage>
</organism>
<proteinExistence type="predicted"/>
<keyword evidence="2" id="KW-1185">Reference proteome</keyword>
<accession>A0ACC0A7J4</accession>
<comment type="caution">
    <text evidence="1">The sequence shown here is derived from an EMBL/GenBank/DDBJ whole genome shotgun (WGS) entry which is preliminary data.</text>
</comment>
<gene>
    <name evidence="1" type="ORF">M9H77_25349</name>
</gene>
<dbReference type="Proteomes" id="UP001060085">
    <property type="component" value="Linkage Group LG06"/>
</dbReference>
<name>A0ACC0A7J4_CATRO</name>
<dbReference type="EMBL" id="CM044706">
    <property type="protein sequence ID" value="KAI5656556.1"/>
    <property type="molecule type" value="Genomic_DNA"/>
</dbReference>
<sequence length="231" mass="25503">MVRPGARRGDDDLGPLTDRTGRVEGRVVTASIRGVRGHHSTLYMLSTPAPFGPVFHPATPIPFRTQPSTPSHRLYTPISYDPCRSSQPPCTSYDPYAHAPSLPLHMPGQDRPLYHSKTQVSLNEEFRWTHPTTMLTVEPLIVAIPNLMLDWTGAADGGPQDAVLILSYSGYIVDSIWRVQRSVLNSLSRFMSLTGLDILVFSYVCPSGENESEVVQAIYPEVSDVGTQNEI</sequence>
<evidence type="ECO:0000313" key="2">
    <source>
        <dbReference type="Proteomes" id="UP001060085"/>
    </source>
</evidence>
<protein>
    <submittedName>
        <fullName evidence="1">Uncharacterized protein</fullName>
    </submittedName>
</protein>
<evidence type="ECO:0000313" key="1">
    <source>
        <dbReference type="EMBL" id="KAI5656556.1"/>
    </source>
</evidence>
<reference evidence="2" key="1">
    <citation type="journal article" date="2023" name="Nat. Plants">
        <title>Single-cell RNA sequencing provides a high-resolution roadmap for understanding the multicellular compartmentation of specialized metabolism.</title>
        <authorList>
            <person name="Sun S."/>
            <person name="Shen X."/>
            <person name="Li Y."/>
            <person name="Li Y."/>
            <person name="Wang S."/>
            <person name="Li R."/>
            <person name="Zhang H."/>
            <person name="Shen G."/>
            <person name="Guo B."/>
            <person name="Wei J."/>
            <person name="Xu J."/>
            <person name="St-Pierre B."/>
            <person name="Chen S."/>
            <person name="Sun C."/>
        </authorList>
    </citation>
    <scope>NUCLEOTIDE SEQUENCE [LARGE SCALE GENOMIC DNA]</scope>
</reference>